<proteinExistence type="predicted"/>
<dbReference type="Proteomes" id="UP000249769">
    <property type="component" value="Unassembled WGS sequence"/>
</dbReference>
<sequence length="343" mass="37313">MQIFIAFIIICTLLAGCSDDRPPEGAPNRPARSNFGYRVFSGVLVGAEQKIGWFKAAVSNVGPSTGTTKITLETLQPAENCMFPRPPGGVKVVQVQVYESDQLSDLVAIADVDILRSANTYIGGWQERGREPVIYSPEYDDRLHVVDVVITATDAPVYLVLAGGRNIMWNIHKAENARIDRVAVIGVTHTAIANLDAAVPVSAIGEKAAARCQIRPARAPKDHWSLVEKARNGNKDAKEGVGKASKIYTTYNKWFTNTFGVPSEANTIGFEKMSHAIVGPVPASLDTRVVYNSLDGARVLAASADHMFFAPSRSEYEKIRSQLVKEKARAIFGSDLTALNRNK</sequence>
<evidence type="ECO:0000313" key="1">
    <source>
        <dbReference type="EMBL" id="PZP52333.1"/>
    </source>
</evidence>
<evidence type="ECO:0000313" key="2">
    <source>
        <dbReference type="Proteomes" id="UP000249769"/>
    </source>
</evidence>
<name>A0A2W5FBK3_9HYPH</name>
<protein>
    <submittedName>
        <fullName evidence="1">Uncharacterized protein</fullName>
    </submittedName>
</protein>
<dbReference type="AlphaFoldDB" id="A0A2W5FBK3"/>
<reference evidence="1 2" key="1">
    <citation type="submission" date="2017-08" db="EMBL/GenBank/DDBJ databases">
        <title>Infants hospitalized years apart are colonized by the same room-sourced microbial strains.</title>
        <authorList>
            <person name="Brooks B."/>
            <person name="Olm M.R."/>
            <person name="Firek B.A."/>
            <person name="Baker R."/>
            <person name="Thomas B.C."/>
            <person name="Morowitz M.J."/>
            <person name="Banfield J.F."/>
        </authorList>
    </citation>
    <scope>NUCLEOTIDE SEQUENCE [LARGE SCALE GENOMIC DNA]</scope>
    <source>
        <strain evidence="1">S2_009_000_R2_73</strain>
    </source>
</reference>
<accession>A0A2W5FBK3</accession>
<gene>
    <name evidence="1" type="ORF">DI595_07120</name>
</gene>
<organism evidence="1 2">
    <name type="scientific">Agrobacterium fabrum</name>
    <dbReference type="NCBI Taxonomy" id="1176649"/>
    <lineage>
        <taxon>Bacteria</taxon>
        <taxon>Pseudomonadati</taxon>
        <taxon>Pseudomonadota</taxon>
        <taxon>Alphaproteobacteria</taxon>
        <taxon>Hyphomicrobiales</taxon>
        <taxon>Rhizobiaceae</taxon>
        <taxon>Rhizobium/Agrobacterium group</taxon>
        <taxon>Agrobacterium</taxon>
        <taxon>Agrobacterium tumefaciens complex</taxon>
    </lineage>
</organism>
<dbReference type="EMBL" id="QFOL01000053">
    <property type="protein sequence ID" value="PZP52333.1"/>
    <property type="molecule type" value="Genomic_DNA"/>
</dbReference>
<comment type="caution">
    <text evidence="1">The sequence shown here is derived from an EMBL/GenBank/DDBJ whole genome shotgun (WGS) entry which is preliminary data.</text>
</comment>